<sequence length="74" mass="8432">MNIKTIFENKKTILYLILLFFFGVAVFLITSRISEVVKFGARAVPYEAIFYLSPTNISLNQGEMTAVEVWLDPV</sequence>
<keyword evidence="1" id="KW-1133">Transmembrane helix</keyword>
<dbReference type="EMBL" id="BARS01007303">
    <property type="protein sequence ID" value="GAF81224.1"/>
    <property type="molecule type" value="Genomic_DNA"/>
</dbReference>
<keyword evidence="1" id="KW-0812">Transmembrane</keyword>
<organism evidence="2">
    <name type="scientific">marine sediment metagenome</name>
    <dbReference type="NCBI Taxonomy" id="412755"/>
    <lineage>
        <taxon>unclassified sequences</taxon>
        <taxon>metagenomes</taxon>
        <taxon>ecological metagenomes</taxon>
    </lineage>
</organism>
<feature type="transmembrane region" description="Helical" evidence="1">
    <location>
        <begin position="12"/>
        <end position="29"/>
    </location>
</feature>
<evidence type="ECO:0000313" key="2">
    <source>
        <dbReference type="EMBL" id="GAF81224.1"/>
    </source>
</evidence>
<gene>
    <name evidence="2" type="ORF">S01H1_14079</name>
</gene>
<evidence type="ECO:0000256" key="1">
    <source>
        <dbReference type="SAM" id="Phobius"/>
    </source>
</evidence>
<accession>X0SJN8</accession>
<name>X0SJN8_9ZZZZ</name>
<keyword evidence="1" id="KW-0472">Membrane</keyword>
<comment type="caution">
    <text evidence="2">The sequence shown here is derived from an EMBL/GenBank/DDBJ whole genome shotgun (WGS) entry which is preliminary data.</text>
</comment>
<feature type="non-terminal residue" evidence="2">
    <location>
        <position position="74"/>
    </location>
</feature>
<protein>
    <submittedName>
        <fullName evidence="2">Uncharacterized protein</fullName>
    </submittedName>
</protein>
<proteinExistence type="predicted"/>
<reference evidence="2" key="1">
    <citation type="journal article" date="2014" name="Front. Microbiol.">
        <title>High frequency of phylogenetically diverse reductive dehalogenase-homologous genes in deep subseafloor sedimentary metagenomes.</title>
        <authorList>
            <person name="Kawai M."/>
            <person name="Futagami T."/>
            <person name="Toyoda A."/>
            <person name="Takaki Y."/>
            <person name="Nishi S."/>
            <person name="Hori S."/>
            <person name="Arai W."/>
            <person name="Tsubouchi T."/>
            <person name="Morono Y."/>
            <person name="Uchiyama I."/>
            <person name="Ito T."/>
            <person name="Fujiyama A."/>
            <person name="Inagaki F."/>
            <person name="Takami H."/>
        </authorList>
    </citation>
    <scope>NUCLEOTIDE SEQUENCE</scope>
    <source>
        <strain evidence="2">Expedition CK06-06</strain>
    </source>
</reference>
<dbReference type="AlphaFoldDB" id="X0SJN8"/>